<dbReference type="RefSeq" id="XP_014157326.1">
    <property type="nucleotide sequence ID" value="XM_014301851.1"/>
</dbReference>
<evidence type="ECO:0000313" key="2">
    <source>
        <dbReference type="Proteomes" id="UP000054560"/>
    </source>
</evidence>
<name>A0A0L0G3H7_9EUKA</name>
<sequence length="135" mass="15223">MTQSSYRVREPGDAGDKLTTVRKTVCEVQTPGTALVDVDTEKALEALAASQIKPTPYWQVPVDEGARPIMIGDQYMTHFTLSSKRQPRLTFLDWYIDLRRMLMIGKEAKESDWAALANEEFQHGVYTCQVGPLCL</sequence>
<reference evidence="1 2" key="1">
    <citation type="submission" date="2011-02" db="EMBL/GenBank/DDBJ databases">
        <title>The Genome Sequence of Sphaeroforma arctica JP610.</title>
        <authorList>
            <consortium name="The Broad Institute Genome Sequencing Platform"/>
            <person name="Russ C."/>
            <person name="Cuomo C."/>
            <person name="Young S.K."/>
            <person name="Zeng Q."/>
            <person name="Gargeya S."/>
            <person name="Alvarado L."/>
            <person name="Berlin A."/>
            <person name="Chapman S.B."/>
            <person name="Chen Z."/>
            <person name="Freedman E."/>
            <person name="Gellesch M."/>
            <person name="Goldberg J."/>
            <person name="Griggs A."/>
            <person name="Gujja S."/>
            <person name="Heilman E."/>
            <person name="Heiman D."/>
            <person name="Howarth C."/>
            <person name="Mehta T."/>
            <person name="Neiman D."/>
            <person name="Pearson M."/>
            <person name="Roberts A."/>
            <person name="Saif S."/>
            <person name="Shea T."/>
            <person name="Shenoy N."/>
            <person name="Sisk P."/>
            <person name="Stolte C."/>
            <person name="Sykes S."/>
            <person name="White J."/>
            <person name="Yandava C."/>
            <person name="Burger G."/>
            <person name="Gray M.W."/>
            <person name="Holland P.W.H."/>
            <person name="King N."/>
            <person name="Lang F.B.F."/>
            <person name="Roger A.J."/>
            <person name="Ruiz-Trillo I."/>
            <person name="Haas B."/>
            <person name="Nusbaum C."/>
            <person name="Birren B."/>
        </authorList>
    </citation>
    <scope>NUCLEOTIDE SEQUENCE [LARGE SCALE GENOMIC DNA]</scope>
    <source>
        <strain evidence="1 2">JP610</strain>
    </source>
</reference>
<organism evidence="1 2">
    <name type="scientific">Sphaeroforma arctica JP610</name>
    <dbReference type="NCBI Taxonomy" id="667725"/>
    <lineage>
        <taxon>Eukaryota</taxon>
        <taxon>Ichthyosporea</taxon>
        <taxon>Ichthyophonida</taxon>
        <taxon>Sphaeroforma</taxon>
    </lineage>
</organism>
<proteinExistence type="predicted"/>
<dbReference type="AlphaFoldDB" id="A0A0L0G3H7"/>
<dbReference type="EMBL" id="KQ241834">
    <property type="protein sequence ID" value="KNC83424.1"/>
    <property type="molecule type" value="Genomic_DNA"/>
</dbReference>
<evidence type="ECO:0000313" key="1">
    <source>
        <dbReference type="EMBL" id="KNC83424.1"/>
    </source>
</evidence>
<gene>
    <name evidence="1" type="ORF">SARC_04313</name>
</gene>
<dbReference type="GeneID" id="25904817"/>
<keyword evidence="2" id="KW-1185">Reference proteome</keyword>
<dbReference type="Proteomes" id="UP000054560">
    <property type="component" value="Unassembled WGS sequence"/>
</dbReference>
<protein>
    <submittedName>
        <fullName evidence="1">Uncharacterized protein</fullName>
    </submittedName>
</protein>
<accession>A0A0L0G3H7</accession>